<evidence type="ECO:0000256" key="3">
    <source>
        <dbReference type="ARBA" id="ARBA00022771"/>
    </source>
</evidence>
<keyword evidence="7" id="KW-0804">Transcription</keyword>
<dbReference type="InterPro" id="IPR050200">
    <property type="entry name" value="Nuclear_hormone_rcpt_NR3"/>
</dbReference>
<dbReference type="GeneID" id="108560462"/>
<dbReference type="InterPro" id="IPR001628">
    <property type="entry name" value="Znf_hrmn_rcpt"/>
</dbReference>
<evidence type="ECO:0000256" key="5">
    <source>
        <dbReference type="ARBA" id="ARBA00023015"/>
    </source>
</evidence>
<dbReference type="SUPFAM" id="SSF57716">
    <property type="entry name" value="Glucocorticoid receptor-like (DNA-binding domain)"/>
    <property type="match status" value="1"/>
</dbReference>
<keyword evidence="6" id="KW-0238">DNA-binding</keyword>
<dbReference type="PANTHER" id="PTHR48092">
    <property type="entry name" value="KNIRPS-RELATED PROTEIN-RELATED"/>
    <property type="match status" value="1"/>
</dbReference>
<feature type="region of interest" description="Disordered" evidence="10">
    <location>
        <begin position="98"/>
        <end position="167"/>
    </location>
</feature>
<keyword evidence="9" id="KW-0539">Nucleus</keyword>
<evidence type="ECO:0000313" key="13">
    <source>
        <dbReference type="RefSeq" id="XP_017773510.1"/>
    </source>
</evidence>
<name>A0ABM1MG10_NICVS</name>
<evidence type="ECO:0000256" key="2">
    <source>
        <dbReference type="ARBA" id="ARBA00022723"/>
    </source>
</evidence>
<dbReference type="Proteomes" id="UP000695000">
    <property type="component" value="Unplaced"/>
</dbReference>
<sequence>SFFGRTYNNLGSISECKNNGECVINKKNRTACKACRLRKCLLVGMSKSGSRYGRRSNWFKIHCLLQEQQQQHQQQQQQGSAASMVAAANLLRPHPYLPLFRNPTATSRETRSSESDSGASSADPEDEIRSASGLSCLKMPPSSPSSDRDYFSGSGSSNKKLPSPASDGECFARRKLAHFTPASPASLPAISPGGLLPRWLPPLQGVADPASWRELWLKGCSISIPATAATAAIAAPPDQDQPIDLSVRQPPPPPPSSSASPHAHPNAAATSRSHHSGEDSEPELSIDVGVDEPVKSVPLDLTLDRPNDQLITN</sequence>
<evidence type="ECO:0000256" key="4">
    <source>
        <dbReference type="ARBA" id="ARBA00022833"/>
    </source>
</evidence>
<proteinExistence type="predicted"/>
<keyword evidence="4" id="KW-0862">Zinc</keyword>
<feature type="compositionally biased region" description="Low complexity" evidence="10">
    <location>
        <begin position="257"/>
        <end position="271"/>
    </location>
</feature>
<keyword evidence="3" id="KW-0863">Zinc-finger</keyword>
<feature type="non-terminal residue" evidence="13">
    <location>
        <position position="1"/>
    </location>
</feature>
<dbReference type="PROSITE" id="PS51030">
    <property type="entry name" value="NUCLEAR_REC_DBD_2"/>
    <property type="match status" value="1"/>
</dbReference>
<keyword evidence="12" id="KW-1185">Reference proteome</keyword>
<accession>A0ABM1MG10</accession>
<organism evidence="12 13">
    <name type="scientific">Nicrophorus vespilloides</name>
    <name type="common">Boreal carrion beetle</name>
    <dbReference type="NCBI Taxonomy" id="110193"/>
    <lineage>
        <taxon>Eukaryota</taxon>
        <taxon>Metazoa</taxon>
        <taxon>Ecdysozoa</taxon>
        <taxon>Arthropoda</taxon>
        <taxon>Hexapoda</taxon>
        <taxon>Insecta</taxon>
        <taxon>Pterygota</taxon>
        <taxon>Neoptera</taxon>
        <taxon>Endopterygota</taxon>
        <taxon>Coleoptera</taxon>
        <taxon>Polyphaga</taxon>
        <taxon>Staphyliniformia</taxon>
        <taxon>Silphidae</taxon>
        <taxon>Nicrophorinae</taxon>
        <taxon>Nicrophorus</taxon>
    </lineage>
</organism>
<keyword evidence="5" id="KW-0805">Transcription regulation</keyword>
<evidence type="ECO:0000256" key="9">
    <source>
        <dbReference type="ARBA" id="ARBA00023242"/>
    </source>
</evidence>
<keyword evidence="8" id="KW-0675">Receptor</keyword>
<evidence type="ECO:0000256" key="7">
    <source>
        <dbReference type="ARBA" id="ARBA00023163"/>
    </source>
</evidence>
<evidence type="ECO:0000256" key="8">
    <source>
        <dbReference type="ARBA" id="ARBA00023170"/>
    </source>
</evidence>
<evidence type="ECO:0000313" key="12">
    <source>
        <dbReference type="Proteomes" id="UP000695000"/>
    </source>
</evidence>
<dbReference type="SMART" id="SM00399">
    <property type="entry name" value="ZnF_C4"/>
    <property type="match status" value="1"/>
</dbReference>
<evidence type="ECO:0000259" key="11">
    <source>
        <dbReference type="PROSITE" id="PS51030"/>
    </source>
</evidence>
<reference evidence="13" key="1">
    <citation type="submission" date="2025-08" db="UniProtKB">
        <authorList>
            <consortium name="RefSeq"/>
        </authorList>
    </citation>
    <scope>IDENTIFICATION</scope>
    <source>
        <tissue evidence="13">Whole Larva</tissue>
    </source>
</reference>
<evidence type="ECO:0000256" key="6">
    <source>
        <dbReference type="ARBA" id="ARBA00023125"/>
    </source>
</evidence>
<keyword evidence="2" id="KW-0479">Metal-binding</keyword>
<feature type="domain" description="Nuclear receptor" evidence="11">
    <location>
        <begin position="1"/>
        <end position="52"/>
    </location>
</feature>
<dbReference type="Gene3D" id="3.30.50.10">
    <property type="entry name" value="Erythroid Transcription Factor GATA-1, subunit A"/>
    <property type="match status" value="1"/>
</dbReference>
<dbReference type="RefSeq" id="XP_017773510.1">
    <property type="nucleotide sequence ID" value="XM_017918021.1"/>
</dbReference>
<gene>
    <name evidence="13" type="primary">LOC108560462</name>
</gene>
<dbReference type="InterPro" id="IPR013088">
    <property type="entry name" value="Znf_NHR/GATA"/>
</dbReference>
<protein>
    <submittedName>
        <fullName evidence="13">Branchpoint-bridging protein-like</fullName>
    </submittedName>
</protein>
<evidence type="ECO:0000256" key="10">
    <source>
        <dbReference type="SAM" id="MobiDB-lite"/>
    </source>
</evidence>
<feature type="region of interest" description="Disordered" evidence="10">
    <location>
        <begin position="238"/>
        <end position="313"/>
    </location>
</feature>
<evidence type="ECO:0000256" key="1">
    <source>
        <dbReference type="ARBA" id="ARBA00004123"/>
    </source>
</evidence>
<comment type="subcellular location">
    <subcellularLocation>
        <location evidence="1">Nucleus</location>
    </subcellularLocation>
</comment>
<dbReference type="Pfam" id="PF00105">
    <property type="entry name" value="zf-C4"/>
    <property type="match status" value="1"/>
</dbReference>